<keyword evidence="2 3" id="KW-0808">Transferase</keyword>
<dbReference type="GO" id="GO:0009244">
    <property type="term" value="P:lipopolysaccharide core region biosynthetic process"/>
    <property type="evidence" value="ECO:0007669"/>
    <property type="project" value="TreeGrafter"/>
</dbReference>
<dbReference type="InterPro" id="IPR051199">
    <property type="entry name" value="LPS_LOS_Heptosyltrfase"/>
</dbReference>
<evidence type="ECO:0000256" key="1">
    <source>
        <dbReference type="ARBA" id="ARBA00022676"/>
    </source>
</evidence>
<dbReference type="EC" id="2.4.1.-" evidence="3"/>
<dbReference type="GO" id="GO:0005829">
    <property type="term" value="C:cytosol"/>
    <property type="evidence" value="ECO:0007669"/>
    <property type="project" value="TreeGrafter"/>
</dbReference>
<proteinExistence type="predicted"/>
<keyword evidence="1 3" id="KW-0328">Glycosyltransferase</keyword>
<evidence type="ECO:0000256" key="2">
    <source>
        <dbReference type="ARBA" id="ARBA00022679"/>
    </source>
</evidence>
<dbReference type="PANTHER" id="PTHR30160:SF7">
    <property type="entry name" value="ADP-HEPTOSE--LPS HEPTOSYLTRANSFERASE 2"/>
    <property type="match status" value="1"/>
</dbReference>
<accession>A0A1W1BG21</accession>
<dbReference type="EMBL" id="FPHC01000026">
    <property type="protein sequence ID" value="SFV52451.1"/>
    <property type="molecule type" value="Genomic_DNA"/>
</dbReference>
<protein>
    <submittedName>
        <fullName evidence="3">ADP-heptose--lipooligosaccharide heptosyltransferase II</fullName>
        <ecNumber evidence="3">2.4.1.-</ecNumber>
    </submittedName>
</protein>
<dbReference type="GO" id="GO:0008713">
    <property type="term" value="F:ADP-heptose-lipopolysaccharide heptosyltransferase activity"/>
    <property type="evidence" value="ECO:0007669"/>
    <property type="project" value="TreeGrafter"/>
</dbReference>
<organism evidence="3">
    <name type="scientific">hydrothermal vent metagenome</name>
    <dbReference type="NCBI Taxonomy" id="652676"/>
    <lineage>
        <taxon>unclassified sequences</taxon>
        <taxon>metagenomes</taxon>
        <taxon>ecological metagenomes</taxon>
    </lineage>
</organism>
<gene>
    <name evidence="3" type="ORF">MNB_SV-6-165</name>
</gene>
<dbReference type="PANTHER" id="PTHR30160">
    <property type="entry name" value="TETRAACYLDISACCHARIDE 4'-KINASE-RELATED"/>
    <property type="match status" value="1"/>
</dbReference>
<dbReference type="CDD" id="cd03789">
    <property type="entry name" value="GT9_LPS_heptosyltransferase"/>
    <property type="match status" value="1"/>
</dbReference>
<sequence>MKILLELPTWLGDCVMATPAIERLLEIYPEARVTIVGSYLSTQTLMSHPKVVESHILTKKLLKLRAEAKALGSFDMAISFRSSLRSSLFLMMIDAKSKYQFSKGYSDMHQVEKYALFVEESLGRPIVPQNLKLYEEPYIYTRPTLGINPGATYGSAKRWYPEEFAKVAVEVADKYDIVIFGGPGEEDIALDIERAIAKNGIENVVNLAGSLNIPQLISRIAGLSWLVTNDSGPMHIAASYQVPTVALFGPTRYKETNQWQNRHAYLIRKEMDCSPCMKRSCPLQHHECMKQIKASEVVDIITKG</sequence>
<dbReference type="InterPro" id="IPR002201">
    <property type="entry name" value="Glyco_trans_9"/>
</dbReference>
<dbReference type="Pfam" id="PF01075">
    <property type="entry name" value="Glyco_transf_9"/>
    <property type="match status" value="1"/>
</dbReference>
<reference evidence="3" key="1">
    <citation type="submission" date="2016-10" db="EMBL/GenBank/DDBJ databases">
        <authorList>
            <person name="de Groot N.N."/>
        </authorList>
    </citation>
    <scope>NUCLEOTIDE SEQUENCE</scope>
</reference>
<dbReference type="AlphaFoldDB" id="A0A1W1BG21"/>
<dbReference type="SUPFAM" id="SSF53756">
    <property type="entry name" value="UDP-Glycosyltransferase/glycogen phosphorylase"/>
    <property type="match status" value="1"/>
</dbReference>
<evidence type="ECO:0000313" key="3">
    <source>
        <dbReference type="EMBL" id="SFV52451.1"/>
    </source>
</evidence>
<dbReference type="Gene3D" id="3.40.50.2000">
    <property type="entry name" value="Glycogen Phosphorylase B"/>
    <property type="match status" value="2"/>
</dbReference>
<name>A0A1W1BG21_9ZZZZ</name>